<accession>A0A4R7SPP7</accession>
<evidence type="ECO:0000313" key="4">
    <source>
        <dbReference type="Proteomes" id="UP000295662"/>
    </source>
</evidence>
<evidence type="ECO:0000256" key="1">
    <source>
        <dbReference type="SAM" id="MobiDB-lite"/>
    </source>
</evidence>
<reference evidence="3 4" key="1">
    <citation type="submission" date="2019-03" db="EMBL/GenBank/DDBJ databases">
        <title>Genomic Encyclopedia of Archaeal and Bacterial Type Strains, Phase II (KMG-II): from individual species to whole genera.</title>
        <authorList>
            <person name="Goeker M."/>
        </authorList>
    </citation>
    <scope>NUCLEOTIDE SEQUENCE [LARGE SCALE GENOMIC DNA]</scope>
    <source>
        <strain evidence="3 4">ATCC 25309</strain>
    </source>
</reference>
<dbReference type="OrthoDB" id="200422at2"/>
<feature type="compositionally biased region" description="Gly residues" evidence="1">
    <location>
        <begin position="81"/>
        <end position="91"/>
    </location>
</feature>
<gene>
    <name evidence="3" type="ORF">EI77_00483</name>
</gene>
<protein>
    <submittedName>
        <fullName evidence="3">Uncharacterized protein DUF4339</fullName>
    </submittedName>
</protein>
<sequence>MTWYFNNEGTADGPHEDDAMRALLAQKRIHARTLVWHPGAATWDEVEVVSPAWWKPAVAVPAKAKPAKSEGGPRGLTPLAPGGGDKSGPGGGFLKRLFGLVGKK</sequence>
<proteinExistence type="predicted"/>
<name>A0A4R7SPP7_9BACT</name>
<evidence type="ECO:0000313" key="3">
    <source>
        <dbReference type="EMBL" id="TDU81180.1"/>
    </source>
</evidence>
<dbReference type="Pfam" id="PF14237">
    <property type="entry name" value="GYF_2"/>
    <property type="match status" value="1"/>
</dbReference>
<dbReference type="AlphaFoldDB" id="A0A4R7SPP7"/>
<feature type="region of interest" description="Disordered" evidence="1">
    <location>
        <begin position="63"/>
        <end position="91"/>
    </location>
</feature>
<dbReference type="Proteomes" id="UP000295662">
    <property type="component" value="Unassembled WGS sequence"/>
</dbReference>
<dbReference type="RefSeq" id="WP_133793154.1">
    <property type="nucleotide sequence ID" value="NZ_SOCA01000001.1"/>
</dbReference>
<evidence type="ECO:0000259" key="2">
    <source>
        <dbReference type="Pfam" id="PF14237"/>
    </source>
</evidence>
<dbReference type="InterPro" id="IPR025640">
    <property type="entry name" value="GYF_2"/>
</dbReference>
<keyword evidence="4" id="KW-1185">Reference proteome</keyword>
<dbReference type="EMBL" id="SOCA01000001">
    <property type="protein sequence ID" value="TDU81180.1"/>
    <property type="molecule type" value="Genomic_DNA"/>
</dbReference>
<feature type="domain" description="GYF" evidence="2">
    <location>
        <begin position="3"/>
        <end position="47"/>
    </location>
</feature>
<organism evidence="3 4">
    <name type="scientific">Prosthecobacter fusiformis</name>
    <dbReference type="NCBI Taxonomy" id="48464"/>
    <lineage>
        <taxon>Bacteria</taxon>
        <taxon>Pseudomonadati</taxon>
        <taxon>Verrucomicrobiota</taxon>
        <taxon>Verrucomicrobiia</taxon>
        <taxon>Verrucomicrobiales</taxon>
        <taxon>Verrucomicrobiaceae</taxon>
        <taxon>Prosthecobacter</taxon>
    </lineage>
</organism>
<comment type="caution">
    <text evidence="3">The sequence shown here is derived from an EMBL/GenBank/DDBJ whole genome shotgun (WGS) entry which is preliminary data.</text>
</comment>